<sequence>MLSCKRADSWKIASFPQLTMGFKTQKIVNQWHQPVAEEILYNGQYSTAIKPTEFFSSQVFIDALLCYTELRAQQTLISKLFVNIEPNTLCDSSALAKLIHLHQQLKQHQCELNIEVTERLYCGPCLASEAGLLALKAEGIGLAIDDYDIYNHCGDKRSFALNIFNYIKIIRPVSAHQRLQLQAFLHRKPLHDGQILVIENIEHASDLTTLKNIQGLPSKHYFQGYWFYRPQAIQLNSKQALLGELQ</sequence>
<evidence type="ECO:0000259" key="1">
    <source>
        <dbReference type="SMART" id="SM00052"/>
    </source>
</evidence>
<evidence type="ECO:0000313" key="2">
    <source>
        <dbReference type="EMBL" id="GGB05141.1"/>
    </source>
</evidence>
<organism evidence="2 3">
    <name type="scientific">Agarivorans gilvus</name>
    <dbReference type="NCBI Taxonomy" id="680279"/>
    <lineage>
        <taxon>Bacteria</taxon>
        <taxon>Pseudomonadati</taxon>
        <taxon>Pseudomonadota</taxon>
        <taxon>Gammaproteobacteria</taxon>
        <taxon>Alteromonadales</taxon>
        <taxon>Alteromonadaceae</taxon>
        <taxon>Agarivorans</taxon>
    </lineage>
</organism>
<evidence type="ECO:0000313" key="3">
    <source>
        <dbReference type="Proteomes" id="UP000651977"/>
    </source>
</evidence>
<dbReference type="EMBL" id="BMDY01000009">
    <property type="protein sequence ID" value="GGB05141.1"/>
    <property type="molecule type" value="Genomic_DNA"/>
</dbReference>
<accession>A0ABQ1I0M4</accession>
<dbReference type="Proteomes" id="UP000651977">
    <property type="component" value="Unassembled WGS sequence"/>
</dbReference>
<proteinExistence type="predicted"/>
<dbReference type="RefSeq" id="WP_157051783.1">
    <property type="nucleotide sequence ID" value="NZ_BMDY01000009.1"/>
</dbReference>
<dbReference type="InterPro" id="IPR035919">
    <property type="entry name" value="EAL_sf"/>
</dbReference>
<reference evidence="3" key="1">
    <citation type="journal article" date="2019" name="Int. J. Syst. Evol. Microbiol.">
        <title>The Global Catalogue of Microorganisms (GCM) 10K type strain sequencing project: providing services to taxonomists for standard genome sequencing and annotation.</title>
        <authorList>
            <consortium name="The Broad Institute Genomics Platform"/>
            <consortium name="The Broad Institute Genome Sequencing Center for Infectious Disease"/>
            <person name="Wu L."/>
            <person name="Ma J."/>
        </authorList>
    </citation>
    <scope>NUCLEOTIDE SEQUENCE [LARGE SCALE GENOMIC DNA]</scope>
    <source>
        <strain evidence="3">CGMCC 1.10131</strain>
    </source>
</reference>
<dbReference type="InterPro" id="IPR001633">
    <property type="entry name" value="EAL_dom"/>
</dbReference>
<gene>
    <name evidence="2" type="ORF">GCM10007414_18070</name>
</gene>
<dbReference type="Gene3D" id="3.20.20.450">
    <property type="entry name" value="EAL domain"/>
    <property type="match status" value="1"/>
</dbReference>
<comment type="caution">
    <text evidence="2">The sequence shown here is derived from an EMBL/GenBank/DDBJ whole genome shotgun (WGS) entry which is preliminary data.</text>
</comment>
<dbReference type="SUPFAM" id="SSF141868">
    <property type="entry name" value="EAL domain-like"/>
    <property type="match status" value="1"/>
</dbReference>
<dbReference type="SMART" id="SM00052">
    <property type="entry name" value="EAL"/>
    <property type="match status" value="1"/>
</dbReference>
<feature type="domain" description="EAL" evidence="1">
    <location>
        <begin position="23"/>
        <end position="235"/>
    </location>
</feature>
<protein>
    <submittedName>
        <fullName evidence="2">EAL domain-containing protein</fullName>
    </submittedName>
</protein>
<keyword evidence="3" id="KW-1185">Reference proteome</keyword>
<name>A0ABQ1I0M4_9ALTE</name>